<proteinExistence type="predicted"/>
<feature type="transmembrane region" description="Helical" evidence="2">
    <location>
        <begin position="281"/>
        <end position="303"/>
    </location>
</feature>
<feature type="transmembrane region" description="Helical" evidence="2">
    <location>
        <begin position="257"/>
        <end position="274"/>
    </location>
</feature>
<feature type="transmembrane region" description="Helical" evidence="2">
    <location>
        <begin position="158"/>
        <end position="180"/>
    </location>
</feature>
<feature type="transmembrane region" description="Helical" evidence="2">
    <location>
        <begin position="192"/>
        <end position="212"/>
    </location>
</feature>
<dbReference type="GO" id="GO:0006508">
    <property type="term" value="P:proteolysis"/>
    <property type="evidence" value="ECO:0007669"/>
    <property type="project" value="UniProtKB-KW"/>
</dbReference>
<evidence type="ECO:0000256" key="1">
    <source>
        <dbReference type="SAM" id="MobiDB-lite"/>
    </source>
</evidence>
<feature type="transmembrane region" description="Helical" evidence="2">
    <location>
        <begin position="111"/>
        <end position="137"/>
    </location>
</feature>
<feature type="transmembrane region" description="Helical" evidence="2">
    <location>
        <begin position="68"/>
        <end position="91"/>
    </location>
</feature>
<accession>A0A7T4PJK1</accession>
<protein>
    <submittedName>
        <fullName evidence="4">CPBP family intramembrane metalloprotease</fullName>
    </submittedName>
</protein>
<dbReference type="InterPro" id="IPR003675">
    <property type="entry name" value="Rce1/LyrA-like_dom"/>
</dbReference>
<dbReference type="Proteomes" id="UP000596130">
    <property type="component" value="Chromosome"/>
</dbReference>
<gene>
    <name evidence="4" type="ORF">I8755_25195</name>
</gene>
<dbReference type="GO" id="GO:0080120">
    <property type="term" value="P:CAAX-box protein maturation"/>
    <property type="evidence" value="ECO:0007669"/>
    <property type="project" value="UniProtKB-ARBA"/>
</dbReference>
<feature type="transmembrane region" description="Helical" evidence="2">
    <location>
        <begin position="315"/>
        <end position="336"/>
    </location>
</feature>
<reference evidence="4 5" key="1">
    <citation type="submission" date="2020-12" db="EMBL/GenBank/DDBJ databases">
        <title>Identification and biosynthesis of polyene macrolides produced by Streptomyces alfalfae Men-myco-93-63.</title>
        <authorList>
            <person name="Liu D."/>
            <person name="Li Y."/>
            <person name="Liu L."/>
            <person name="Han X."/>
            <person name="Shen F."/>
        </authorList>
    </citation>
    <scope>NUCLEOTIDE SEQUENCE [LARGE SCALE GENOMIC DNA]</scope>
    <source>
        <strain evidence="4 5">Men-myco-93-63</strain>
    </source>
</reference>
<sequence>MTSPHSPSTPSDPWAAPPAASTPSDPWAAPPAGPYPPYAPYPYEPEPPYVSPPLPYHRLALVTGRHRWWRPVAGTALVLGGAVAAALLVLLGAEVAGAALGKPVDKDGLRVWGGIGQMAQGLLSLALLLPVVFLAARWVQRRPGGTVSSVVGRLRWDWLVRCLLLALPLVAASLGVMLLLPGASGDGTDDMVWAGLPDFLLGLAMVCVLVPFQAAAEEYVFRGWLTQAVGAWCRSPWVAILPQAPLFAAAHGWGTPWGFLDLVVFALVTGVLTLRTGGLEAAIGLHVISNLLAMGLSAAIAGALASDETAADMDAVSVCVDVVMICGYAALVLWWAGRRKVEAVGTGRTADDGDDH</sequence>
<dbReference type="EMBL" id="CP065959">
    <property type="protein sequence ID" value="QQC91333.1"/>
    <property type="molecule type" value="Genomic_DNA"/>
</dbReference>
<keyword evidence="2" id="KW-1133">Transmembrane helix</keyword>
<keyword evidence="4" id="KW-0645">Protease</keyword>
<evidence type="ECO:0000313" key="4">
    <source>
        <dbReference type="EMBL" id="QQC91333.1"/>
    </source>
</evidence>
<dbReference type="Pfam" id="PF02517">
    <property type="entry name" value="Rce1-like"/>
    <property type="match status" value="1"/>
</dbReference>
<evidence type="ECO:0000256" key="2">
    <source>
        <dbReference type="SAM" id="Phobius"/>
    </source>
</evidence>
<dbReference type="GO" id="GO:0004175">
    <property type="term" value="F:endopeptidase activity"/>
    <property type="evidence" value="ECO:0007669"/>
    <property type="project" value="UniProtKB-ARBA"/>
</dbReference>
<dbReference type="AlphaFoldDB" id="A0A7T4PJK1"/>
<name>A0A7T4PJK1_9ACTN</name>
<dbReference type="GO" id="GO:0008237">
    <property type="term" value="F:metallopeptidase activity"/>
    <property type="evidence" value="ECO:0007669"/>
    <property type="project" value="UniProtKB-KW"/>
</dbReference>
<evidence type="ECO:0000259" key="3">
    <source>
        <dbReference type="Pfam" id="PF02517"/>
    </source>
</evidence>
<keyword evidence="2" id="KW-0812">Transmembrane</keyword>
<dbReference type="RefSeq" id="WP_198503597.1">
    <property type="nucleotide sequence ID" value="NZ_CP065959.1"/>
</dbReference>
<keyword evidence="4" id="KW-0482">Metalloprotease</keyword>
<organism evidence="4 5">
    <name type="scientific">Streptomyces alfalfae</name>
    <dbReference type="NCBI Taxonomy" id="1642299"/>
    <lineage>
        <taxon>Bacteria</taxon>
        <taxon>Bacillati</taxon>
        <taxon>Actinomycetota</taxon>
        <taxon>Actinomycetes</taxon>
        <taxon>Kitasatosporales</taxon>
        <taxon>Streptomycetaceae</taxon>
        <taxon>Streptomyces</taxon>
    </lineage>
</organism>
<feature type="compositionally biased region" description="Low complexity" evidence="1">
    <location>
        <begin position="1"/>
        <end position="27"/>
    </location>
</feature>
<feature type="transmembrane region" description="Helical" evidence="2">
    <location>
        <begin position="219"/>
        <end position="237"/>
    </location>
</feature>
<keyword evidence="2" id="KW-0472">Membrane</keyword>
<feature type="region of interest" description="Disordered" evidence="1">
    <location>
        <begin position="1"/>
        <end position="30"/>
    </location>
</feature>
<evidence type="ECO:0000313" key="5">
    <source>
        <dbReference type="Proteomes" id="UP000596130"/>
    </source>
</evidence>
<keyword evidence="4" id="KW-0378">Hydrolase</keyword>
<feature type="domain" description="CAAX prenyl protease 2/Lysostaphin resistance protein A-like" evidence="3">
    <location>
        <begin position="203"/>
        <end position="292"/>
    </location>
</feature>